<feature type="region of interest" description="Disordered" evidence="1">
    <location>
        <begin position="1"/>
        <end position="24"/>
    </location>
</feature>
<gene>
    <name evidence="2" type="ORF">KC19_1G064400</name>
</gene>
<evidence type="ECO:0000313" key="2">
    <source>
        <dbReference type="EMBL" id="KAG0590016.1"/>
    </source>
</evidence>
<keyword evidence="3" id="KW-1185">Reference proteome</keyword>
<dbReference type="Proteomes" id="UP000822688">
    <property type="component" value="Chromosome 1"/>
</dbReference>
<dbReference type="EMBL" id="CM026421">
    <property type="protein sequence ID" value="KAG0590016.1"/>
    <property type="molecule type" value="Genomic_DNA"/>
</dbReference>
<reference evidence="2" key="1">
    <citation type="submission" date="2020-06" db="EMBL/GenBank/DDBJ databases">
        <title>WGS assembly of Ceratodon purpureus strain R40.</title>
        <authorList>
            <person name="Carey S.B."/>
            <person name="Jenkins J."/>
            <person name="Shu S."/>
            <person name="Lovell J.T."/>
            <person name="Sreedasyam A."/>
            <person name="Maumus F."/>
            <person name="Tiley G.P."/>
            <person name="Fernandez-Pozo N."/>
            <person name="Barry K."/>
            <person name="Chen C."/>
            <person name="Wang M."/>
            <person name="Lipzen A."/>
            <person name="Daum C."/>
            <person name="Saski C.A."/>
            <person name="Payton A.C."/>
            <person name="Mcbreen J.C."/>
            <person name="Conrad R.E."/>
            <person name="Kollar L.M."/>
            <person name="Olsson S."/>
            <person name="Huttunen S."/>
            <person name="Landis J.B."/>
            <person name="Wickett N.J."/>
            <person name="Johnson M.G."/>
            <person name="Rensing S.A."/>
            <person name="Grimwood J."/>
            <person name="Schmutz J."/>
            <person name="Mcdaniel S.F."/>
        </authorList>
    </citation>
    <scope>NUCLEOTIDE SEQUENCE</scope>
    <source>
        <strain evidence="2">R40</strain>
    </source>
</reference>
<accession>A0A8T0J4H3</accession>
<evidence type="ECO:0000256" key="1">
    <source>
        <dbReference type="SAM" id="MobiDB-lite"/>
    </source>
</evidence>
<name>A0A8T0J4H3_CERPU</name>
<evidence type="ECO:0000313" key="3">
    <source>
        <dbReference type="Proteomes" id="UP000822688"/>
    </source>
</evidence>
<organism evidence="2 3">
    <name type="scientific">Ceratodon purpureus</name>
    <name type="common">Fire moss</name>
    <name type="synonym">Dicranum purpureum</name>
    <dbReference type="NCBI Taxonomy" id="3225"/>
    <lineage>
        <taxon>Eukaryota</taxon>
        <taxon>Viridiplantae</taxon>
        <taxon>Streptophyta</taxon>
        <taxon>Embryophyta</taxon>
        <taxon>Bryophyta</taxon>
        <taxon>Bryophytina</taxon>
        <taxon>Bryopsida</taxon>
        <taxon>Dicranidae</taxon>
        <taxon>Pseudoditrichales</taxon>
        <taxon>Ditrichaceae</taxon>
        <taxon>Ceratodon</taxon>
    </lineage>
</organism>
<comment type="caution">
    <text evidence="2">The sequence shown here is derived from an EMBL/GenBank/DDBJ whole genome shotgun (WGS) entry which is preliminary data.</text>
</comment>
<proteinExistence type="predicted"/>
<dbReference type="AlphaFoldDB" id="A0A8T0J4H3"/>
<sequence>MTMDMRRSVRQRGEERALKRETTSPLRRLVAGDCVMAGLVGSPLRDEPQGHHQVKMETIALEPTPLQIASGAAPTSKVDCVCTLCHKPKKVSNTSVKEEPIDVPANTMSIEPLVNMKHPRTVQAFRKKSKVQHATPDLEPPRTRSQTLHALRLENETLKEGYNSMNCCWRRILELHLPKAKYEEFMEKISKVL</sequence>
<feature type="compositionally biased region" description="Basic and acidic residues" evidence="1">
    <location>
        <begin position="1"/>
        <end position="22"/>
    </location>
</feature>
<protein>
    <submittedName>
        <fullName evidence="2">Uncharacterized protein</fullName>
    </submittedName>
</protein>